<name>A0AA37RXJ2_9GAMM</name>
<evidence type="ECO:0000256" key="2">
    <source>
        <dbReference type="HAMAP-Rule" id="MF_02128"/>
    </source>
</evidence>
<feature type="binding site" evidence="2">
    <location>
        <position position="28"/>
    </location>
    <ligand>
        <name>Mg(2+)</name>
        <dbReference type="ChEBI" id="CHEBI:18420"/>
        <label>3</label>
    </ligand>
</feature>
<dbReference type="PANTHER" id="PTHR30270">
    <property type="entry name" value="THIAMINE-MONOPHOSPHATE KINASE"/>
    <property type="match status" value="1"/>
</dbReference>
<dbReference type="SUPFAM" id="SSF55326">
    <property type="entry name" value="PurM N-terminal domain-like"/>
    <property type="match status" value="1"/>
</dbReference>
<accession>A0AA37RXJ2</accession>
<evidence type="ECO:0000259" key="3">
    <source>
        <dbReference type="Pfam" id="PF00586"/>
    </source>
</evidence>
<dbReference type="EC" id="2.7.4.16" evidence="2"/>
<protein>
    <recommendedName>
        <fullName evidence="2">Thiamine-monophosphate kinase</fullName>
        <shortName evidence="2">TMP kinase</shortName>
        <shortName evidence="2">Thiamine-phosphate kinase</shortName>
        <ecNumber evidence="2">2.7.4.16</ecNumber>
    </recommendedName>
</protein>
<gene>
    <name evidence="2 5" type="primary">thiL</name>
    <name evidence="5" type="ORF">GCM10007895_21840</name>
</gene>
<feature type="binding site" evidence="2">
    <location>
        <position position="73"/>
    </location>
    <ligand>
        <name>Mg(2+)</name>
        <dbReference type="ChEBI" id="CHEBI:18420"/>
        <label>4</label>
    </ligand>
</feature>
<evidence type="ECO:0000313" key="6">
    <source>
        <dbReference type="Proteomes" id="UP001161422"/>
    </source>
</evidence>
<comment type="miscellaneous">
    <text evidence="2">Reaction mechanism of ThiL seems to utilize a direct, inline transfer of the gamma-phosphate of ATP to TMP rather than a phosphorylated enzyme intermediate.</text>
</comment>
<dbReference type="InterPro" id="IPR036676">
    <property type="entry name" value="PurM-like_C_sf"/>
</dbReference>
<dbReference type="EMBL" id="BSNC01000005">
    <property type="protein sequence ID" value="GLP96878.1"/>
    <property type="molecule type" value="Genomic_DNA"/>
</dbReference>
<feature type="binding site" evidence="2">
    <location>
        <begin position="119"/>
        <end position="120"/>
    </location>
    <ligand>
        <name>ATP</name>
        <dbReference type="ChEBI" id="CHEBI:30616"/>
    </ligand>
</feature>
<dbReference type="PANTHER" id="PTHR30270:SF0">
    <property type="entry name" value="THIAMINE-MONOPHOSPHATE KINASE"/>
    <property type="match status" value="1"/>
</dbReference>
<comment type="similarity">
    <text evidence="2">Belongs to the thiamine-monophosphate kinase family.</text>
</comment>
<feature type="binding site" evidence="2">
    <location>
        <position position="43"/>
    </location>
    <ligand>
        <name>Mg(2+)</name>
        <dbReference type="ChEBI" id="CHEBI:18420"/>
        <label>4</label>
    </ligand>
</feature>
<dbReference type="InterPro" id="IPR036921">
    <property type="entry name" value="PurM-like_N_sf"/>
</dbReference>
<proteinExistence type="inferred from homology"/>
<feature type="binding site" evidence="2">
    <location>
        <position position="73"/>
    </location>
    <ligand>
        <name>Mg(2+)</name>
        <dbReference type="ChEBI" id="CHEBI:18420"/>
        <label>2</label>
    </ligand>
</feature>
<comment type="caution">
    <text evidence="5">The sequence shown here is derived from an EMBL/GenBank/DDBJ whole genome shotgun (WGS) entry which is preliminary data.</text>
</comment>
<evidence type="ECO:0000256" key="1">
    <source>
        <dbReference type="ARBA" id="ARBA00022977"/>
    </source>
</evidence>
<keyword evidence="1 2" id="KW-0784">Thiamine biosynthesis</keyword>
<feature type="domain" description="PurM-like N-terminal" evidence="3">
    <location>
        <begin position="26"/>
        <end position="135"/>
    </location>
</feature>
<comment type="function">
    <text evidence="2">Catalyzes the ATP-dependent phosphorylation of thiamine-monophosphate (TMP) to form thiamine-pyrophosphate (TPP), the active form of vitamin B1.</text>
</comment>
<feature type="binding site" evidence="2">
    <location>
        <position position="261"/>
    </location>
    <ligand>
        <name>substrate</name>
    </ligand>
</feature>
<dbReference type="SUPFAM" id="SSF56042">
    <property type="entry name" value="PurM C-terminal domain-like"/>
    <property type="match status" value="1"/>
</dbReference>
<keyword evidence="2" id="KW-0479">Metal-binding</keyword>
<feature type="binding site" evidence="2">
    <location>
        <position position="212"/>
    </location>
    <ligand>
        <name>ATP</name>
        <dbReference type="ChEBI" id="CHEBI:30616"/>
    </ligand>
</feature>
<organism evidence="5 6">
    <name type="scientific">Paraferrimonas sedimenticola</name>
    <dbReference type="NCBI Taxonomy" id="375674"/>
    <lineage>
        <taxon>Bacteria</taxon>
        <taxon>Pseudomonadati</taxon>
        <taxon>Pseudomonadota</taxon>
        <taxon>Gammaproteobacteria</taxon>
        <taxon>Alteromonadales</taxon>
        <taxon>Ferrimonadaceae</taxon>
        <taxon>Paraferrimonas</taxon>
    </lineage>
</organism>
<keyword evidence="2" id="KW-0460">Magnesium</keyword>
<dbReference type="PIRSF" id="PIRSF005303">
    <property type="entry name" value="Thiam_monoph_kin"/>
    <property type="match status" value="1"/>
</dbReference>
<dbReference type="Gene3D" id="3.30.1330.10">
    <property type="entry name" value="PurM-like, N-terminal domain"/>
    <property type="match status" value="1"/>
</dbReference>
<dbReference type="NCBIfam" id="TIGR01379">
    <property type="entry name" value="thiL"/>
    <property type="match status" value="1"/>
</dbReference>
<dbReference type="RefSeq" id="WP_095504190.1">
    <property type="nucleotide sequence ID" value="NZ_BSNC01000005.1"/>
</dbReference>
<dbReference type="InterPro" id="IPR006283">
    <property type="entry name" value="ThiL-like"/>
</dbReference>
<dbReference type="HAMAP" id="MF_02128">
    <property type="entry name" value="TMP_kinase"/>
    <property type="match status" value="1"/>
</dbReference>
<dbReference type="AlphaFoldDB" id="A0AA37RXJ2"/>
<keyword evidence="2" id="KW-0547">Nucleotide-binding</keyword>
<dbReference type="InterPro" id="IPR010918">
    <property type="entry name" value="PurM-like_C_dom"/>
</dbReference>
<feature type="binding site" evidence="2">
    <location>
        <position position="73"/>
    </location>
    <ligand>
        <name>Mg(2+)</name>
        <dbReference type="ChEBI" id="CHEBI:18420"/>
        <label>3</label>
    </ligand>
</feature>
<dbReference type="GO" id="GO:0000287">
    <property type="term" value="F:magnesium ion binding"/>
    <property type="evidence" value="ECO:0007669"/>
    <property type="project" value="UniProtKB-UniRule"/>
</dbReference>
<reference evidence="5" key="1">
    <citation type="journal article" date="2014" name="Int. J. Syst. Evol. Microbiol.">
        <title>Complete genome sequence of Corynebacterium casei LMG S-19264T (=DSM 44701T), isolated from a smear-ripened cheese.</title>
        <authorList>
            <consortium name="US DOE Joint Genome Institute (JGI-PGF)"/>
            <person name="Walter F."/>
            <person name="Albersmeier A."/>
            <person name="Kalinowski J."/>
            <person name="Ruckert C."/>
        </authorList>
    </citation>
    <scope>NUCLEOTIDE SEQUENCE</scope>
    <source>
        <strain evidence="5">NBRC 101628</strain>
    </source>
</reference>
<dbReference type="GO" id="GO:0009228">
    <property type="term" value="P:thiamine biosynthetic process"/>
    <property type="evidence" value="ECO:0007669"/>
    <property type="project" value="UniProtKB-KW"/>
</dbReference>
<feature type="binding site" evidence="2">
    <location>
        <position position="28"/>
    </location>
    <ligand>
        <name>Mg(2+)</name>
        <dbReference type="ChEBI" id="CHEBI:18420"/>
        <label>4</label>
    </ligand>
</feature>
<comment type="caution">
    <text evidence="2">Lacks conserved residue(s) required for the propagation of feature annotation.</text>
</comment>
<feature type="binding site" evidence="2">
    <location>
        <position position="210"/>
    </location>
    <ligand>
        <name>Mg(2+)</name>
        <dbReference type="ChEBI" id="CHEBI:18420"/>
        <label>3</label>
    </ligand>
</feature>
<dbReference type="CDD" id="cd02194">
    <property type="entry name" value="ThiL"/>
    <property type="match status" value="1"/>
</dbReference>
<feature type="binding site" evidence="2">
    <location>
        <position position="213"/>
    </location>
    <ligand>
        <name>Mg(2+)</name>
        <dbReference type="ChEBI" id="CHEBI:18420"/>
        <label>5</label>
    </ligand>
</feature>
<comment type="catalytic activity">
    <reaction evidence="2">
        <text>thiamine phosphate + ATP = thiamine diphosphate + ADP</text>
        <dbReference type="Rhea" id="RHEA:15913"/>
        <dbReference type="ChEBI" id="CHEBI:30616"/>
        <dbReference type="ChEBI" id="CHEBI:37575"/>
        <dbReference type="ChEBI" id="CHEBI:58937"/>
        <dbReference type="ChEBI" id="CHEBI:456216"/>
        <dbReference type="EC" id="2.7.4.16"/>
    </reaction>
</comment>
<dbReference type="Pfam" id="PF02769">
    <property type="entry name" value="AIRS_C"/>
    <property type="match status" value="1"/>
</dbReference>
<evidence type="ECO:0000313" key="5">
    <source>
        <dbReference type="EMBL" id="GLP96878.1"/>
    </source>
</evidence>
<feature type="binding site" evidence="2">
    <location>
        <position position="145"/>
    </location>
    <ligand>
        <name>ATP</name>
        <dbReference type="ChEBI" id="CHEBI:30616"/>
    </ligand>
</feature>
<dbReference type="GO" id="GO:0009229">
    <property type="term" value="P:thiamine diphosphate biosynthetic process"/>
    <property type="evidence" value="ECO:0007669"/>
    <property type="project" value="UniProtKB-UniRule"/>
</dbReference>
<dbReference type="GO" id="GO:0005524">
    <property type="term" value="F:ATP binding"/>
    <property type="evidence" value="ECO:0007669"/>
    <property type="project" value="UniProtKB-UniRule"/>
</dbReference>
<feature type="binding site" evidence="2">
    <location>
        <position position="52"/>
    </location>
    <ligand>
        <name>substrate</name>
    </ligand>
</feature>
<feature type="domain" description="PurM-like C-terminal" evidence="4">
    <location>
        <begin position="149"/>
        <end position="301"/>
    </location>
</feature>
<feature type="binding site" evidence="2">
    <location>
        <position position="45"/>
    </location>
    <ligand>
        <name>Mg(2+)</name>
        <dbReference type="ChEBI" id="CHEBI:18420"/>
        <label>1</label>
    </ligand>
</feature>
<sequence length="320" mass="34828">MKEFELIKRFFENKGPKRKDVLLGVGDDCAIVHSPAERDLVVSCDTLVEGVHFLADMPPEALAHKAVAANLSDLAAMGAEPAWMTLALTMPRVDEDWLEGFSQGIASICEYYRVQLIGGDTCRGEQLSMSITVHGHLPRGKGLRRSGAKAGDNVYVTGYLGDSALGLMHILGESSLNEKAAELALQRHYYPTPRVFAGQVLRDIANACMDLSDGLSSDLGHMLERSGVGAVIEVDQLPLSENLVESVGREHAIEMALAGGEDYELLFTVPQSQTGVLDLALKEAGVKFSRIGQIKSSPELNYRLDGKAWRSQAKGYQHFE</sequence>
<evidence type="ECO:0000259" key="4">
    <source>
        <dbReference type="Pfam" id="PF02769"/>
    </source>
</evidence>
<reference evidence="5" key="2">
    <citation type="submission" date="2023-01" db="EMBL/GenBank/DDBJ databases">
        <title>Draft genome sequence of Paraferrimonas sedimenticola strain NBRC 101628.</title>
        <authorList>
            <person name="Sun Q."/>
            <person name="Mori K."/>
        </authorList>
    </citation>
    <scope>NUCLEOTIDE SEQUENCE</scope>
    <source>
        <strain evidence="5">NBRC 101628</strain>
    </source>
</reference>
<keyword evidence="2" id="KW-0067">ATP-binding</keyword>
<dbReference type="Proteomes" id="UP001161422">
    <property type="component" value="Unassembled WGS sequence"/>
</dbReference>
<keyword evidence="2 5" id="KW-0418">Kinase</keyword>
<feature type="binding site" evidence="2">
    <location>
        <position position="45"/>
    </location>
    <ligand>
        <name>Mg(2+)</name>
        <dbReference type="ChEBI" id="CHEBI:18420"/>
        <label>2</label>
    </ligand>
</feature>
<dbReference type="GO" id="GO:0009030">
    <property type="term" value="F:thiamine-phosphate kinase activity"/>
    <property type="evidence" value="ECO:0007669"/>
    <property type="project" value="UniProtKB-UniRule"/>
</dbReference>
<dbReference type="Gene3D" id="3.90.650.10">
    <property type="entry name" value="PurM-like C-terminal domain"/>
    <property type="match status" value="1"/>
</dbReference>
<dbReference type="InterPro" id="IPR016188">
    <property type="entry name" value="PurM-like_N"/>
</dbReference>
<feature type="binding site" evidence="2">
    <location>
        <position position="316"/>
    </location>
    <ligand>
        <name>substrate</name>
    </ligand>
</feature>
<dbReference type="Pfam" id="PF00586">
    <property type="entry name" value="AIRS"/>
    <property type="match status" value="1"/>
</dbReference>
<keyword evidence="6" id="KW-1185">Reference proteome</keyword>
<keyword evidence="2" id="KW-0808">Transferase</keyword>
<comment type="pathway">
    <text evidence="2">Cofactor biosynthesis; thiamine diphosphate biosynthesis; thiamine diphosphate from thiamine phosphate: step 1/1.</text>
</comment>
<feature type="binding site" evidence="2">
    <location>
        <position position="120"/>
    </location>
    <ligand>
        <name>Mg(2+)</name>
        <dbReference type="ChEBI" id="CHEBI:18420"/>
        <label>1</label>
    </ligand>
</feature>